<sequence>MTNIYSEDDDLAVLRLLKESRWIEFKTPTESLVDYRLD</sequence>
<dbReference type="EMBL" id="UINC01078376">
    <property type="protein sequence ID" value="SVC19395.1"/>
    <property type="molecule type" value="Genomic_DNA"/>
</dbReference>
<dbReference type="AlphaFoldDB" id="A0A382K6S3"/>
<accession>A0A382K6S3</accession>
<protein>
    <submittedName>
        <fullName evidence="1">Uncharacterized protein</fullName>
    </submittedName>
</protein>
<reference evidence="1" key="1">
    <citation type="submission" date="2018-05" db="EMBL/GenBank/DDBJ databases">
        <authorList>
            <person name="Lanie J.A."/>
            <person name="Ng W.-L."/>
            <person name="Kazmierczak K.M."/>
            <person name="Andrzejewski T.M."/>
            <person name="Davidsen T.M."/>
            <person name="Wayne K.J."/>
            <person name="Tettelin H."/>
            <person name="Glass J.I."/>
            <person name="Rusch D."/>
            <person name="Podicherti R."/>
            <person name="Tsui H.-C.T."/>
            <person name="Winkler M.E."/>
        </authorList>
    </citation>
    <scope>NUCLEOTIDE SEQUENCE</scope>
</reference>
<evidence type="ECO:0000313" key="1">
    <source>
        <dbReference type="EMBL" id="SVC19395.1"/>
    </source>
</evidence>
<proteinExistence type="predicted"/>
<gene>
    <name evidence="1" type="ORF">METZ01_LOCUS272249</name>
</gene>
<name>A0A382K6S3_9ZZZZ</name>
<organism evidence="1">
    <name type="scientific">marine metagenome</name>
    <dbReference type="NCBI Taxonomy" id="408172"/>
    <lineage>
        <taxon>unclassified sequences</taxon>
        <taxon>metagenomes</taxon>
        <taxon>ecological metagenomes</taxon>
    </lineage>
</organism>